<keyword evidence="2" id="KW-1185">Reference proteome</keyword>
<dbReference type="InterPro" id="IPR028994">
    <property type="entry name" value="Integrin_alpha_N"/>
</dbReference>
<dbReference type="GO" id="GO:0051015">
    <property type="term" value="F:actin filament binding"/>
    <property type="evidence" value="ECO:0007669"/>
    <property type="project" value="TreeGrafter"/>
</dbReference>
<evidence type="ECO:0000313" key="1">
    <source>
        <dbReference type="EMBL" id="KAF7988500.1"/>
    </source>
</evidence>
<dbReference type="PANTHER" id="PTHR15435:SF2">
    <property type="entry name" value="KICSTOR COMPLEX PROTEIN KAPTIN"/>
    <property type="match status" value="1"/>
</dbReference>
<dbReference type="GO" id="GO:0007015">
    <property type="term" value="P:actin filament organization"/>
    <property type="evidence" value="ECO:0007669"/>
    <property type="project" value="InterPro"/>
</dbReference>
<dbReference type="EMBL" id="JACMRX010000005">
    <property type="protein sequence ID" value="KAF7988500.1"/>
    <property type="molecule type" value="Genomic_DNA"/>
</dbReference>
<evidence type="ECO:0008006" key="3">
    <source>
        <dbReference type="Google" id="ProtNLM"/>
    </source>
</evidence>
<dbReference type="PANTHER" id="PTHR15435">
    <property type="entry name" value="KICSTOR COMPLEX PROTEIN KAPTIN"/>
    <property type="match status" value="1"/>
</dbReference>
<dbReference type="OrthoDB" id="10267127at2759"/>
<dbReference type="GO" id="GO:1904262">
    <property type="term" value="P:negative regulation of TORC1 signaling"/>
    <property type="evidence" value="ECO:0007669"/>
    <property type="project" value="TreeGrafter"/>
</dbReference>
<organism evidence="1 2">
    <name type="scientific">Aphidius gifuensis</name>
    <name type="common">Parasitoid wasp</name>
    <dbReference type="NCBI Taxonomy" id="684658"/>
    <lineage>
        <taxon>Eukaryota</taxon>
        <taxon>Metazoa</taxon>
        <taxon>Ecdysozoa</taxon>
        <taxon>Arthropoda</taxon>
        <taxon>Hexapoda</taxon>
        <taxon>Insecta</taxon>
        <taxon>Pterygota</taxon>
        <taxon>Neoptera</taxon>
        <taxon>Endopterygota</taxon>
        <taxon>Hymenoptera</taxon>
        <taxon>Apocrita</taxon>
        <taxon>Ichneumonoidea</taxon>
        <taxon>Braconidae</taxon>
        <taxon>Aphidiinae</taxon>
        <taxon>Aphidius</taxon>
    </lineage>
</organism>
<evidence type="ECO:0000313" key="2">
    <source>
        <dbReference type="Proteomes" id="UP000639338"/>
    </source>
</evidence>
<dbReference type="Proteomes" id="UP000639338">
    <property type="component" value="Unassembled WGS sequence"/>
</dbReference>
<dbReference type="GO" id="GO:0015629">
    <property type="term" value="C:actin cytoskeleton"/>
    <property type="evidence" value="ECO:0007669"/>
    <property type="project" value="InterPro"/>
</dbReference>
<sequence>MIDNKKHDGDLNSLINIHFFPLTSQGNIYSMSKLSSSNGTNKILVASLKRKIYSCEADRENNVLRPIVKELLFTYIPNGAEIISIDGYNKKNFEEEYAIGITIIKRSGDGTMERYLNIYSETSGDGDSGISSIETIAQNCLTVELSYTPYLLYHTFIYDKDIDEEIVWLISDKLSHGYVESKIDKYFPEFINLNALALWIDIYYYNDNKRRITAIGCQCGLVKITIVEIETLKIIDEWKLRYASPISNVRIFPRFNNKTIDDKQVLDILIVNLLNRTIVFSDVLRNGLKNDFTLVTENADCILTSIVADINMDGVNEILLGTYTHEIYVFKINCDEKWILSDKRKFDSPVYSMSYLDITNDGMKELIVLTQRGVYILQHDLSKIQKILDKRLAKLSKHYDNCKTKIID</sequence>
<comment type="caution">
    <text evidence="1">The sequence shown here is derived from an EMBL/GenBank/DDBJ whole genome shotgun (WGS) entry which is preliminary data.</text>
</comment>
<protein>
    <recommendedName>
        <fullName evidence="3">KICSTOR complex protein kaptin-like</fullName>
    </recommendedName>
</protein>
<dbReference type="SUPFAM" id="SSF69318">
    <property type="entry name" value="Integrin alpha N-terminal domain"/>
    <property type="match status" value="1"/>
</dbReference>
<proteinExistence type="predicted"/>
<dbReference type="GO" id="GO:0030027">
    <property type="term" value="C:lamellipodium"/>
    <property type="evidence" value="ECO:0007669"/>
    <property type="project" value="TreeGrafter"/>
</dbReference>
<name>A0A834XKB8_APHGI</name>
<accession>A0A834XKB8</accession>
<dbReference type="AlphaFoldDB" id="A0A834XKB8"/>
<dbReference type="InterPro" id="IPR029982">
    <property type="entry name" value="Kptn"/>
</dbReference>
<dbReference type="GO" id="GO:0034198">
    <property type="term" value="P:cellular response to amino acid starvation"/>
    <property type="evidence" value="ECO:0007669"/>
    <property type="project" value="TreeGrafter"/>
</dbReference>
<reference evidence="1 2" key="1">
    <citation type="submission" date="2020-08" db="EMBL/GenBank/DDBJ databases">
        <title>Aphidius gifuensis genome sequencing and assembly.</title>
        <authorList>
            <person name="Du Z."/>
        </authorList>
    </citation>
    <scope>NUCLEOTIDE SEQUENCE [LARGE SCALE GENOMIC DNA]</scope>
    <source>
        <strain evidence="1">YNYX2018</strain>
        <tissue evidence="1">Adults</tissue>
    </source>
</reference>
<gene>
    <name evidence="1" type="ORF">HCN44_001073</name>
</gene>